<feature type="domain" description="RING-type" evidence="8">
    <location>
        <begin position="1"/>
        <end position="192"/>
    </location>
</feature>
<organism evidence="9 10">
    <name type="scientific">Pristionchus entomophagus</name>
    <dbReference type="NCBI Taxonomy" id="358040"/>
    <lineage>
        <taxon>Eukaryota</taxon>
        <taxon>Metazoa</taxon>
        <taxon>Ecdysozoa</taxon>
        <taxon>Nematoda</taxon>
        <taxon>Chromadorea</taxon>
        <taxon>Rhabditida</taxon>
        <taxon>Rhabditina</taxon>
        <taxon>Diplogasteromorpha</taxon>
        <taxon>Diplogasteroidea</taxon>
        <taxon>Neodiplogasteridae</taxon>
        <taxon>Pristionchus</taxon>
    </lineage>
</organism>
<protein>
    <recommendedName>
        <fullName evidence="8">RING-type domain-containing protein</fullName>
    </recommendedName>
</protein>
<comment type="pathway">
    <text evidence="1">Protein modification; protein ubiquitination.</text>
</comment>
<dbReference type="AlphaFoldDB" id="A0AAV5U6V6"/>
<keyword evidence="5" id="KW-0863">Zinc-finger</keyword>
<dbReference type="InterPro" id="IPR051628">
    <property type="entry name" value="LUBAC_E3_Ligases"/>
</dbReference>
<dbReference type="PROSITE" id="PS51873">
    <property type="entry name" value="TRIAD"/>
    <property type="match status" value="1"/>
</dbReference>
<keyword evidence="6" id="KW-0833">Ubl conjugation pathway</keyword>
<gene>
    <name evidence="9" type="ORF">PENTCL1PPCAC_24064</name>
</gene>
<dbReference type="EMBL" id="BTSX01000005">
    <property type="protein sequence ID" value="GMT01890.1"/>
    <property type="molecule type" value="Genomic_DNA"/>
</dbReference>
<evidence type="ECO:0000256" key="2">
    <source>
        <dbReference type="ARBA" id="ARBA00022679"/>
    </source>
</evidence>
<evidence type="ECO:0000256" key="1">
    <source>
        <dbReference type="ARBA" id="ARBA00004906"/>
    </source>
</evidence>
<keyword evidence="2" id="KW-0808">Transferase</keyword>
<evidence type="ECO:0000313" key="10">
    <source>
        <dbReference type="Proteomes" id="UP001432027"/>
    </source>
</evidence>
<feature type="non-terminal residue" evidence="9">
    <location>
        <position position="1"/>
    </location>
</feature>
<name>A0AAV5U6V6_9BILA</name>
<evidence type="ECO:0000256" key="3">
    <source>
        <dbReference type="ARBA" id="ARBA00022723"/>
    </source>
</evidence>
<evidence type="ECO:0000256" key="5">
    <source>
        <dbReference type="ARBA" id="ARBA00022771"/>
    </source>
</evidence>
<comment type="caution">
    <text evidence="9">The sequence shown here is derived from an EMBL/GenBank/DDBJ whole genome shotgun (WGS) entry which is preliminary data.</text>
</comment>
<dbReference type="Pfam" id="PF22191">
    <property type="entry name" value="IBR_1"/>
    <property type="match status" value="1"/>
</dbReference>
<reference evidence="9" key="1">
    <citation type="submission" date="2023-10" db="EMBL/GenBank/DDBJ databases">
        <title>Genome assembly of Pristionchus species.</title>
        <authorList>
            <person name="Yoshida K."/>
            <person name="Sommer R.J."/>
        </authorList>
    </citation>
    <scope>NUCLEOTIDE SEQUENCE</scope>
    <source>
        <strain evidence="9">RS0144</strain>
    </source>
</reference>
<keyword evidence="7" id="KW-0862">Zinc</keyword>
<dbReference type="SUPFAM" id="SSF57850">
    <property type="entry name" value="RING/U-box"/>
    <property type="match status" value="2"/>
</dbReference>
<keyword evidence="10" id="KW-1185">Reference proteome</keyword>
<dbReference type="Pfam" id="PF26200">
    <property type="entry name" value="Rcat_RNF216"/>
    <property type="match status" value="1"/>
</dbReference>
<proteinExistence type="predicted"/>
<dbReference type="Proteomes" id="UP001432027">
    <property type="component" value="Unassembled WGS sequence"/>
</dbReference>
<evidence type="ECO:0000259" key="8">
    <source>
        <dbReference type="PROSITE" id="PS51873"/>
    </source>
</evidence>
<keyword evidence="3" id="KW-0479">Metal-binding</keyword>
<evidence type="ECO:0000256" key="6">
    <source>
        <dbReference type="ARBA" id="ARBA00022786"/>
    </source>
</evidence>
<evidence type="ECO:0000313" key="9">
    <source>
        <dbReference type="EMBL" id="GMT01890.1"/>
    </source>
</evidence>
<evidence type="ECO:0000256" key="4">
    <source>
        <dbReference type="ARBA" id="ARBA00022737"/>
    </source>
</evidence>
<dbReference type="Gene3D" id="1.20.120.1750">
    <property type="match status" value="2"/>
</dbReference>
<dbReference type="PANTHER" id="PTHR22770:SF47">
    <property type="entry name" value="E3 UBIQUITIN-PROTEIN LIGASE RNF216"/>
    <property type="match status" value="1"/>
</dbReference>
<keyword evidence="4" id="KW-0677">Repeat</keyword>
<evidence type="ECO:0000256" key="7">
    <source>
        <dbReference type="ARBA" id="ARBA00022833"/>
    </source>
</evidence>
<dbReference type="GO" id="GO:0016740">
    <property type="term" value="F:transferase activity"/>
    <property type="evidence" value="ECO:0007669"/>
    <property type="project" value="UniProtKB-KW"/>
</dbReference>
<accession>A0AAV5U6V6</accession>
<dbReference type="GO" id="GO:0008270">
    <property type="term" value="F:zinc ion binding"/>
    <property type="evidence" value="ECO:0007669"/>
    <property type="project" value="UniProtKB-KW"/>
</dbReference>
<dbReference type="InterPro" id="IPR044066">
    <property type="entry name" value="TRIAD_supradom"/>
</dbReference>
<sequence length="226" mass="24564">VYFTAHVEQVLDARTRDALDPHYAHEALTAAGLRTESCPRCGFTAHLSESAEERQVFSCRECGYEYCRRCSRTWDDAHKGKACEHMEVEEHAAVQGVVWRVMSWFGLAPSSSATAGGGGVPSEAALRKYRAAAERLTAMTVHACPRCRKAFLKSSACNKITCPCGQASCYVCGVAIEGYAHFRGTNACSLWDDPAAREQAAAAAELQREIAAAGSRDVAKTLRLLQ</sequence>
<dbReference type="PANTHER" id="PTHR22770">
    <property type="entry name" value="UBIQUITIN CONJUGATING ENZYME 7 INTERACTING PROTEIN-RELATED"/>
    <property type="match status" value="1"/>
</dbReference>